<dbReference type="EMBL" id="CP003653">
    <property type="protein sequence ID" value="AFZ35672.1"/>
    <property type="molecule type" value="Genomic_DNA"/>
</dbReference>
<accession>K9XVH4</accession>
<keyword evidence="2" id="KW-1185">Reference proteome</keyword>
<evidence type="ECO:0000313" key="2">
    <source>
        <dbReference type="Proteomes" id="UP000010473"/>
    </source>
</evidence>
<dbReference type="AlphaFoldDB" id="K9XVH4"/>
<name>K9XVH4_STAC7</name>
<protein>
    <submittedName>
        <fullName evidence="1">Uncharacterized protein</fullName>
    </submittedName>
</protein>
<dbReference type="eggNOG" id="ENOG5030QJ2">
    <property type="taxonomic scope" value="Bacteria"/>
</dbReference>
<dbReference type="OrthoDB" id="582419at2"/>
<evidence type="ECO:0000313" key="1">
    <source>
        <dbReference type="EMBL" id="AFZ35672.1"/>
    </source>
</evidence>
<dbReference type="HOGENOM" id="CLU_1874162_0_0_3"/>
<dbReference type="RefSeq" id="WP_015193340.1">
    <property type="nucleotide sequence ID" value="NC_019748.1"/>
</dbReference>
<reference evidence="2" key="1">
    <citation type="journal article" date="2013" name="Proc. Natl. Acad. Sci. U.S.A.">
        <title>Improving the coverage of the cyanobacterial phylum using diversity-driven genome sequencing.</title>
        <authorList>
            <person name="Shih P.M."/>
            <person name="Wu D."/>
            <person name="Latifi A."/>
            <person name="Axen S.D."/>
            <person name="Fewer D.P."/>
            <person name="Talla E."/>
            <person name="Calteau A."/>
            <person name="Cai F."/>
            <person name="Tandeau de Marsac N."/>
            <person name="Rippka R."/>
            <person name="Herdman M."/>
            <person name="Sivonen K."/>
            <person name="Coursin T."/>
            <person name="Laurent T."/>
            <person name="Goodwin L."/>
            <person name="Nolan M."/>
            <person name="Davenport K.W."/>
            <person name="Han C.S."/>
            <person name="Rubin E.M."/>
            <person name="Eisen J.A."/>
            <person name="Woyke T."/>
            <person name="Gugger M."/>
            <person name="Kerfeld C.A."/>
        </authorList>
    </citation>
    <scope>NUCLEOTIDE SEQUENCE [LARGE SCALE GENOMIC DNA]</scope>
    <source>
        <strain evidence="2">ATCC 29371 / PCC 7437</strain>
    </source>
</reference>
<dbReference type="KEGG" id="scs:Sta7437_2122"/>
<dbReference type="Proteomes" id="UP000010473">
    <property type="component" value="Chromosome"/>
</dbReference>
<sequence>MIELLYLASQIQCGANSPLINVKVDVYHNQALVKTMSLNEKSYFPVNSLNDLTFQYRFVNSSCTPATPTQVVLAPQDALPALPAAYDQQSIQQLLNGLNSYEELFLVELGTTNTTSSAYDLQDVVFIVNNNPILPD</sequence>
<gene>
    <name evidence="1" type="ordered locus">Sta7437_2122</name>
</gene>
<organism evidence="1 2">
    <name type="scientific">Stanieria cyanosphaera (strain ATCC 29371 / PCC 7437)</name>
    <dbReference type="NCBI Taxonomy" id="111780"/>
    <lineage>
        <taxon>Bacteria</taxon>
        <taxon>Bacillati</taxon>
        <taxon>Cyanobacteriota</taxon>
        <taxon>Cyanophyceae</taxon>
        <taxon>Pleurocapsales</taxon>
        <taxon>Dermocarpellaceae</taxon>
        <taxon>Stanieria</taxon>
    </lineage>
</organism>
<proteinExistence type="predicted"/>